<gene>
    <name evidence="1" type="ORF">G2W53_042677</name>
</gene>
<accession>A0A834SHB4</accession>
<protein>
    <submittedName>
        <fullName evidence="1">Uncharacterized protein</fullName>
    </submittedName>
</protein>
<name>A0A834SHB4_9FABA</name>
<proteinExistence type="predicted"/>
<dbReference type="AlphaFoldDB" id="A0A834SHB4"/>
<keyword evidence="2" id="KW-1185">Reference proteome</keyword>
<evidence type="ECO:0000313" key="2">
    <source>
        <dbReference type="Proteomes" id="UP000634136"/>
    </source>
</evidence>
<reference evidence="1" key="1">
    <citation type="submission" date="2020-09" db="EMBL/GenBank/DDBJ databases">
        <title>Genome-Enabled Discovery of Anthraquinone Biosynthesis in Senna tora.</title>
        <authorList>
            <person name="Kang S.-H."/>
            <person name="Pandey R.P."/>
            <person name="Lee C.-M."/>
            <person name="Sim J.-S."/>
            <person name="Jeong J.-T."/>
            <person name="Choi B.-S."/>
            <person name="Jung M."/>
            <person name="Ginzburg D."/>
            <person name="Zhao K."/>
            <person name="Won S.Y."/>
            <person name="Oh T.-J."/>
            <person name="Yu Y."/>
            <person name="Kim N.-H."/>
            <person name="Lee O.R."/>
            <person name="Lee T.-H."/>
            <person name="Bashyal P."/>
            <person name="Kim T.-S."/>
            <person name="Lee W.-H."/>
            <person name="Kawkins C."/>
            <person name="Kim C.-K."/>
            <person name="Kim J.S."/>
            <person name="Ahn B.O."/>
            <person name="Rhee S.Y."/>
            <person name="Sohng J.K."/>
        </authorList>
    </citation>
    <scope>NUCLEOTIDE SEQUENCE</scope>
    <source>
        <tissue evidence="1">Leaf</tissue>
    </source>
</reference>
<comment type="caution">
    <text evidence="1">The sequence shown here is derived from an EMBL/GenBank/DDBJ whole genome shotgun (WGS) entry which is preliminary data.</text>
</comment>
<evidence type="ECO:0000313" key="1">
    <source>
        <dbReference type="EMBL" id="KAF7803566.1"/>
    </source>
</evidence>
<dbReference type="Proteomes" id="UP000634136">
    <property type="component" value="Unassembled WGS sequence"/>
</dbReference>
<sequence length="31" mass="3780">MAYAFTSPTSDHKTKKYGSDRTFESYEYRRR</sequence>
<organism evidence="1 2">
    <name type="scientific">Senna tora</name>
    <dbReference type="NCBI Taxonomy" id="362788"/>
    <lineage>
        <taxon>Eukaryota</taxon>
        <taxon>Viridiplantae</taxon>
        <taxon>Streptophyta</taxon>
        <taxon>Embryophyta</taxon>
        <taxon>Tracheophyta</taxon>
        <taxon>Spermatophyta</taxon>
        <taxon>Magnoliopsida</taxon>
        <taxon>eudicotyledons</taxon>
        <taxon>Gunneridae</taxon>
        <taxon>Pentapetalae</taxon>
        <taxon>rosids</taxon>
        <taxon>fabids</taxon>
        <taxon>Fabales</taxon>
        <taxon>Fabaceae</taxon>
        <taxon>Caesalpinioideae</taxon>
        <taxon>Cassia clade</taxon>
        <taxon>Senna</taxon>
    </lineage>
</organism>
<dbReference type="EMBL" id="JAAIUW010000013">
    <property type="protein sequence ID" value="KAF7803566.1"/>
    <property type="molecule type" value="Genomic_DNA"/>
</dbReference>